<organism evidence="8 9">
    <name type="scientific">Nesterenkonia jeotgali</name>
    <dbReference type="NCBI Taxonomy" id="317018"/>
    <lineage>
        <taxon>Bacteria</taxon>
        <taxon>Bacillati</taxon>
        <taxon>Actinomycetota</taxon>
        <taxon>Actinomycetes</taxon>
        <taxon>Micrococcales</taxon>
        <taxon>Micrococcaceae</taxon>
        <taxon>Nesterenkonia</taxon>
    </lineage>
</organism>
<comment type="similarity">
    <text evidence="2">Belongs to the polysaccharide synthase family.</text>
</comment>
<dbReference type="InterPro" id="IPR050833">
    <property type="entry name" value="Poly_Biosynth_Transport"/>
</dbReference>
<sequence>MSTSPLSRGARGAGVTVVGQIATIGIQFLSIVVLSRLLTPTDFGLVAMVVVFMGVGELLRDFGLPTAALQARSLSGQQASNVFWATAALSLLAALLLVVSTPWIVELYDEPRLASIIPVMAAALVISGLQAQYQVHLARAMRFTALAATAVVARFAGFIAGLTGAFLGWEYWALVAQLVVTAAATLLGNAIQARWLPSRPRRGHGSLDLFRSGGHFGAAQVLSFGADNVDTLVIGSMWGAGPLGIYNRSFQLFMAPISAVLSPLTRVVVPTINRASEHAAEIGYAHSSAAVLLRLQTAVSGLTIWILLVTAATADWLVPLLLGDQWLSTVPIIQILALGGAIRALSQVNYWSYIVNQQSKQLFYSNLVTKPFQILLIIGGVFFGIEGVAWAFVVGRAVTWPINLVWLYRTAGQPWGVFLWNGLRLLGAGGLAFLFVNWTMHLIDLTSPLATVILGTVFATSSYVAAIAATPGGLKEIRGAASIARAVARRR</sequence>
<dbReference type="Pfam" id="PF13440">
    <property type="entry name" value="Polysacc_synt_3"/>
    <property type="match status" value="1"/>
</dbReference>
<feature type="transmembrane region" description="Helical" evidence="7">
    <location>
        <begin position="12"/>
        <end position="37"/>
    </location>
</feature>
<comment type="subcellular location">
    <subcellularLocation>
        <location evidence="1">Cell membrane</location>
        <topology evidence="1">Multi-pass membrane protein</topology>
    </subcellularLocation>
</comment>
<evidence type="ECO:0000256" key="4">
    <source>
        <dbReference type="ARBA" id="ARBA00022692"/>
    </source>
</evidence>
<dbReference type="PANTHER" id="PTHR30250">
    <property type="entry name" value="PST FAMILY PREDICTED COLANIC ACID TRANSPORTER"/>
    <property type="match status" value="1"/>
</dbReference>
<dbReference type="AlphaFoldDB" id="A0A839FSY9"/>
<evidence type="ECO:0000256" key="1">
    <source>
        <dbReference type="ARBA" id="ARBA00004651"/>
    </source>
</evidence>
<keyword evidence="3" id="KW-1003">Cell membrane</keyword>
<dbReference type="GO" id="GO:0005886">
    <property type="term" value="C:plasma membrane"/>
    <property type="evidence" value="ECO:0007669"/>
    <property type="project" value="UniProtKB-SubCell"/>
</dbReference>
<protein>
    <submittedName>
        <fullName evidence="8">PST family polysaccharide transporter</fullName>
    </submittedName>
</protein>
<feature type="transmembrane region" description="Helical" evidence="7">
    <location>
        <begin position="374"/>
        <end position="395"/>
    </location>
</feature>
<keyword evidence="4 7" id="KW-0812">Transmembrane</keyword>
<feature type="transmembrane region" description="Helical" evidence="7">
    <location>
        <begin position="415"/>
        <end position="436"/>
    </location>
</feature>
<evidence type="ECO:0000313" key="8">
    <source>
        <dbReference type="EMBL" id="MBA8921003.1"/>
    </source>
</evidence>
<evidence type="ECO:0000256" key="7">
    <source>
        <dbReference type="SAM" id="Phobius"/>
    </source>
</evidence>
<evidence type="ECO:0000313" key="9">
    <source>
        <dbReference type="Proteomes" id="UP000546252"/>
    </source>
</evidence>
<feature type="transmembrane region" description="Helical" evidence="7">
    <location>
        <begin position="448"/>
        <end position="469"/>
    </location>
</feature>
<proteinExistence type="inferred from homology"/>
<evidence type="ECO:0000256" key="2">
    <source>
        <dbReference type="ARBA" id="ARBA00007430"/>
    </source>
</evidence>
<dbReference type="RefSeq" id="WP_182495147.1">
    <property type="nucleotide sequence ID" value="NZ_BAAAKT010000002.1"/>
</dbReference>
<keyword evidence="5 7" id="KW-1133">Transmembrane helix</keyword>
<evidence type="ECO:0000256" key="5">
    <source>
        <dbReference type="ARBA" id="ARBA00022989"/>
    </source>
</evidence>
<reference evidence="8 9" key="1">
    <citation type="submission" date="2020-08" db="EMBL/GenBank/DDBJ databases">
        <title>Sequencing the genomes of 1000 actinobacteria strains.</title>
        <authorList>
            <person name="Klenk H.-P."/>
        </authorList>
    </citation>
    <scope>NUCLEOTIDE SEQUENCE [LARGE SCALE GENOMIC DNA]</scope>
    <source>
        <strain evidence="8 9">DSM 19081</strain>
    </source>
</reference>
<feature type="transmembrane region" description="Helical" evidence="7">
    <location>
        <begin position="43"/>
        <end position="62"/>
    </location>
</feature>
<accession>A0A839FSY9</accession>
<dbReference type="EMBL" id="JACJIH010000001">
    <property type="protein sequence ID" value="MBA8921003.1"/>
    <property type="molecule type" value="Genomic_DNA"/>
</dbReference>
<comment type="caution">
    <text evidence="8">The sequence shown here is derived from an EMBL/GenBank/DDBJ whole genome shotgun (WGS) entry which is preliminary data.</text>
</comment>
<feature type="transmembrane region" description="Helical" evidence="7">
    <location>
        <begin position="171"/>
        <end position="191"/>
    </location>
</feature>
<dbReference type="PANTHER" id="PTHR30250:SF10">
    <property type="entry name" value="LIPOPOLYSACCHARIDE BIOSYNTHESIS PROTEIN WZXC"/>
    <property type="match status" value="1"/>
</dbReference>
<evidence type="ECO:0000256" key="3">
    <source>
        <dbReference type="ARBA" id="ARBA00022475"/>
    </source>
</evidence>
<keyword evidence="6 7" id="KW-0472">Membrane</keyword>
<name>A0A839FSY9_9MICC</name>
<feature type="transmembrane region" description="Helical" evidence="7">
    <location>
        <begin position="143"/>
        <end position="165"/>
    </location>
</feature>
<dbReference type="Proteomes" id="UP000546252">
    <property type="component" value="Unassembled WGS sequence"/>
</dbReference>
<dbReference type="CDD" id="cd13127">
    <property type="entry name" value="MATE_tuaB_like"/>
    <property type="match status" value="1"/>
</dbReference>
<gene>
    <name evidence="8" type="ORF">HNR24_000936</name>
</gene>
<feature type="transmembrane region" description="Helical" evidence="7">
    <location>
        <begin position="291"/>
        <end position="312"/>
    </location>
</feature>
<feature type="transmembrane region" description="Helical" evidence="7">
    <location>
        <begin position="82"/>
        <end position="105"/>
    </location>
</feature>
<feature type="transmembrane region" description="Helical" evidence="7">
    <location>
        <begin position="111"/>
        <end position="131"/>
    </location>
</feature>
<evidence type="ECO:0000256" key="6">
    <source>
        <dbReference type="ARBA" id="ARBA00023136"/>
    </source>
</evidence>